<dbReference type="InterPro" id="IPR016053">
    <property type="entry name" value="Haem_Oase-like"/>
</dbReference>
<evidence type="ECO:0000256" key="4">
    <source>
        <dbReference type="ARBA" id="ARBA00012360"/>
    </source>
</evidence>
<dbReference type="SUPFAM" id="SSF53383">
    <property type="entry name" value="PLP-dependent transferases"/>
    <property type="match status" value="1"/>
</dbReference>
<dbReference type="GO" id="GO:0004392">
    <property type="term" value="F:heme oxygenase (decyclizing) activity"/>
    <property type="evidence" value="ECO:0007669"/>
    <property type="project" value="UniProtKB-EC"/>
</dbReference>
<keyword evidence="6" id="KW-0808">Transferase</keyword>
<sequence length="706" mass="78068">MPVRTAVRCLSNPIRGILTPRPSNSNRGYAAIAEARSLLEQELETIRSGGTWKAERIITSKQGAHINVDGSRGDILNFCANNYLGLSSHPQVVEAGIESLKKYGAGLSSVRFICGTQDIHKDLEKKLAQFHEREDCILYASCFDANAGLFEVLLGPDDAVLSDELNHASIIDGIRLCRAKRFRYKHMDLNDLEAQLKESQSSRMRLVVTDGVFSMDGDVAPLKGICDLAEQYGALVFIDECHATGFMGPRGRGTDELLGVMDRVHIVNSTLGKALGGAAGGYTVGPKPLIELLRQRSRPYLFSNSLPPPVVGCATRAVELLLASNEIAQSVGAKTMRFRHKMTQAGFTISGSAHPICPVMLGDARLASLMADDMLKLGVYVIGFSYPVVPKGKARIRVQISAAHTDQDIDHAVDAFIQTGRKHGVEYTRGIPADMEQVKSAQKENKQSIGRDLSDQIKAVTKDIHVRAENTELMLSYQKGQITLPQYKLLLFSLYEIYKALEQELDRHASHPGVAPIYFPQELARLESLEKDLEHFYGEEWRRRVIIPAATQRYVQRLHTIGKDNPVLLLAHAYTRYLGDLSGGQVLGKITKKSLELSSGEGVSFFSFPGVSSPNRFKQLYRSRMNSIDLAEQEREAMLEEAVRAFELNIQVFDDLQKMLSITGEAYESQHKVKTPATFLQSLSIMHWSLGICAALATVGMSLYAL</sequence>
<accession>A0ABD0X130</accession>
<comment type="caution">
    <text evidence="14">The sequence shown here is derived from an EMBL/GenBank/DDBJ whole genome shotgun (WGS) entry which is preliminary data.</text>
</comment>
<name>A0ABD0X130_UMBPY</name>
<dbReference type="Gene3D" id="3.90.1150.10">
    <property type="entry name" value="Aspartate Aminotransferase, domain 1"/>
    <property type="match status" value="1"/>
</dbReference>
<comment type="cofactor">
    <cofactor evidence="1">
        <name>pyridoxal 5'-phosphate</name>
        <dbReference type="ChEBI" id="CHEBI:597326"/>
    </cofactor>
</comment>
<dbReference type="InterPro" id="IPR001917">
    <property type="entry name" value="Aminotrans_II_pyridoxalP_BS"/>
</dbReference>
<dbReference type="CDD" id="cd06454">
    <property type="entry name" value="KBL_like"/>
    <property type="match status" value="1"/>
</dbReference>
<feature type="domain" description="Aminotransferase class I/classII large" evidence="13">
    <location>
        <begin position="74"/>
        <end position="416"/>
    </location>
</feature>
<dbReference type="CDD" id="cd19165">
    <property type="entry name" value="HemeO"/>
    <property type="match status" value="1"/>
</dbReference>
<evidence type="ECO:0000256" key="5">
    <source>
        <dbReference type="ARBA" id="ARBA00022617"/>
    </source>
</evidence>
<evidence type="ECO:0000313" key="15">
    <source>
        <dbReference type="Proteomes" id="UP001557470"/>
    </source>
</evidence>
<comment type="similarity">
    <text evidence="3">Belongs to the class-II pyridoxal-phosphate-dependent aminotransferase family.</text>
</comment>
<dbReference type="InterPro" id="IPR004839">
    <property type="entry name" value="Aminotransferase_I/II_large"/>
</dbReference>
<dbReference type="PROSITE" id="PS00599">
    <property type="entry name" value="AA_TRANSFER_CLASS_2"/>
    <property type="match status" value="1"/>
</dbReference>
<dbReference type="FunFam" id="1.20.910.10:FF:000001">
    <property type="entry name" value="Heme oxygenase 1"/>
    <property type="match status" value="1"/>
</dbReference>
<dbReference type="InterPro" id="IPR015422">
    <property type="entry name" value="PyrdxlP-dep_Trfase_small"/>
</dbReference>
<keyword evidence="11" id="KW-0408">Iron</keyword>
<dbReference type="InterPro" id="IPR002051">
    <property type="entry name" value="Haem_Oase"/>
</dbReference>
<protein>
    <recommendedName>
        <fullName evidence="4">heme oxygenase (biliverdin-producing)</fullName>
        <ecNumber evidence="4">1.14.14.18</ecNumber>
    </recommendedName>
</protein>
<dbReference type="EMBL" id="JAGEUA010000003">
    <property type="protein sequence ID" value="KAL0993044.1"/>
    <property type="molecule type" value="Genomic_DNA"/>
</dbReference>
<keyword evidence="9" id="KW-0809">Transit peptide</keyword>
<dbReference type="Proteomes" id="UP001557470">
    <property type="component" value="Unassembled WGS sequence"/>
</dbReference>
<dbReference type="GO" id="GO:0046872">
    <property type="term" value="F:metal ion binding"/>
    <property type="evidence" value="ECO:0007669"/>
    <property type="project" value="UniProtKB-KW"/>
</dbReference>
<keyword evidence="8" id="KW-0663">Pyridoxal phosphate</keyword>
<dbReference type="NCBIfam" id="TIGR01822">
    <property type="entry name" value="2am3keto_CoA"/>
    <property type="match status" value="1"/>
</dbReference>
<dbReference type="GO" id="GO:0016746">
    <property type="term" value="F:acyltransferase activity"/>
    <property type="evidence" value="ECO:0007669"/>
    <property type="project" value="UniProtKB-KW"/>
</dbReference>
<dbReference type="PRINTS" id="PR00088">
    <property type="entry name" value="HAEMOXYGNASE"/>
</dbReference>
<dbReference type="InterPro" id="IPR015421">
    <property type="entry name" value="PyrdxlP-dep_Trfase_major"/>
</dbReference>
<dbReference type="SUPFAM" id="SSF48613">
    <property type="entry name" value="Heme oxygenase-like"/>
    <property type="match status" value="1"/>
</dbReference>
<keyword evidence="12" id="KW-0012">Acyltransferase</keyword>
<keyword evidence="15" id="KW-1185">Reference proteome</keyword>
<evidence type="ECO:0000256" key="7">
    <source>
        <dbReference type="ARBA" id="ARBA00022723"/>
    </source>
</evidence>
<evidence type="ECO:0000256" key="12">
    <source>
        <dbReference type="ARBA" id="ARBA00023315"/>
    </source>
</evidence>
<proteinExistence type="inferred from homology"/>
<evidence type="ECO:0000256" key="9">
    <source>
        <dbReference type="ARBA" id="ARBA00022946"/>
    </source>
</evidence>
<reference evidence="14 15" key="1">
    <citation type="submission" date="2024-06" db="EMBL/GenBank/DDBJ databases">
        <authorList>
            <person name="Pan Q."/>
            <person name="Wen M."/>
            <person name="Jouanno E."/>
            <person name="Zahm M."/>
            <person name="Klopp C."/>
            <person name="Cabau C."/>
            <person name="Louis A."/>
            <person name="Berthelot C."/>
            <person name="Parey E."/>
            <person name="Roest Crollius H."/>
            <person name="Montfort J."/>
            <person name="Robinson-Rechavi M."/>
            <person name="Bouchez O."/>
            <person name="Lampietro C."/>
            <person name="Lopez Roques C."/>
            <person name="Donnadieu C."/>
            <person name="Postlethwait J."/>
            <person name="Bobe J."/>
            <person name="Verreycken H."/>
            <person name="Guiguen Y."/>
        </authorList>
    </citation>
    <scope>NUCLEOTIDE SEQUENCE [LARGE SCALE GENOMIC DNA]</scope>
    <source>
        <strain evidence="14">Up_M1</strain>
        <tissue evidence="14">Testis</tissue>
    </source>
</reference>
<dbReference type="NCBIfam" id="NF005394">
    <property type="entry name" value="PRK06939.1"/>
    <property type="match status" value="1"/>
</dbReference>
<keyword evidence="5" id="KW-0349">Heme</keyword>
<dbReference type="Pfam" id="PF00155">
    <property type="entry name" value="Aminotran_1_2"/>
    <property type="match status" value="1"/>
</dbReference>
<dbReference type="FunFam" id="3.40.640.10:FF:000006">
    <property type="entry name" value="5-aminolevulinate synthase, mitochondrial"/>
    <property type="match status" value="1"/>
</dbReference>
<gene>
    <name evidence="14" type="ORF">UPYG_G00102560</name>
</gene>
<dbReference type="InterPro" id="IPR050087">
    <property type="entry name" value="AON_synthase_class-II"/>
</dbReference>
<dbReference type="EC" id="1.14.14.18" evidence="4"/>
<dbReference type="InterPro" id="IPR015424">
    <property type="entry name" value="PyrdxlP-dep_Trfase"/>
</dbReference>
<dbReference type="Pfam" id="PF01126">
    <property type="entry name" value="Heme_oxygenase"/>
    <property type="match status" value="1"/>
</dbReference>
<evidence type="ECO:0000256" key="2">
    <source>
        <dbReference type="ARBA" id="ARBA00006134"/>
    </source>
</evidence>
<organism evidence="14 15">
    <name type="scientific">Umbra pygmaea</name>
    <name type="common">Eastern mudminnow</name>
    <dbReference type="NCBI Taxonomy" id="75934"/>
    <lineage>
        <taxon>Eukaryota</taxon>
        <taxon>Metazoa</taxon>
        <taxon>Chordata</taxon>
        <taxon>Craniata</taxon>
        <taxon>Vertebrata</taxon>
        <taxon>Euteleostomi</taxon>
        <taxon>Actinopterygii</taxon>
        <taxon>Neopterygii</taxon>
        <taxon>Teleostei</taxon>
        <taxon>Protacanthopterygii</taxon>
        <taxon>Esociformes</taxon>
        <taxon>Umbridae</taxon>
        <taxon>Umbra</taxon>
    </lineage>
</organism>
<comment type="similarity">
    <text evidence="2">Belongs to the heme oxygenase family.</text>
</comment>
<evidence type="ECO:0000313" key="14">
    <source>
        <dbReference type="EMBL" id="KAL0993044.1"/>
    </source>
</evidence>
<dbReference type="PANTHER" id="PTHR13693:SF102">
    <property type="entry name" value="2-AMINO-3-KETOBUTYRATE COENZYME A LIGASE, MITOCHONDRIAL"/>
    <property type="match status" value="1"/>
</dbReference>
<evidence type="ECO:0000256" key="8">
    <source>
        <dbReference type="ARBA" id="ARBA00022898"/>
    </source>
</evidence>
<keyword evidence="10" id="KW-0560">Oxidoreductase</keyword>
<evidence type="ECO:0000256" key="10">
    <source>
        <dbReference type="ARBA" id="ARBA00023002"/>
    </source>
</evidence>
<keyword evidence="7" id="KW-0479">Metal-binding</keyword>
<dbReference type="Gene3D" id="3.40.640.10">
    <property type="entry name" value="Type I PLP-dependent aspartate aminotransferase-like (Major domain)"/>
    <property type="match status" value="1"/>
</dbReference>
<dbReference type="AlphaFoldDB" id="A0ABD0X130"/>
<dbReference type="PANTHER" id="PTHR13693">
    <property type="entry name" value="CLASS II AMINOTRANSFERASE/8-AMINO-7-OXONONANOATE SYNTHASE"/>
    <property type="match status" value="1"/>
</dbReference>
<dbReference type="InterPro" id="IPR016084">
    <property type="entry name" value="Haem_Oase-like_multi-hlx"/>
</dbReference>
<dbReference type="HAMAP" id="MF_00985">
    <property type="entry name" value="2am3keto_CoA_ligase"/>
    <property type="match status" value="1"/>
</dbReference>
<evidence type="ECO:0000259" key="13">
    <source>
        <dbReference type="Pfam" id="PF00155"/>
    </source>
</evidence>
<evidence type="ECO:0000256" key="1">
    <source>
        <dbReference type="ARBA" id="ARBA00001933"/>
    </source>
</evidence>
<evidence type="ECO:0000256" key="3">
    <source>
        <dbReference type="ARBA" id="ARBA00008392"/>
    </source>
</evidence>
<dbReference type="InterPro" id="IPR011282">
    <property type="entry name" value="2am3keto_CoA_ligase"/>
</dbReference>
<evidence type="ECO:0000256" key="6">
    <source>
        <dbReference type="ARBA" id="ARBA00022679"/>
    </source>
</evidence>
<dbReference type="Gene3D" id="1.20.910.10">
    <property type="entry name" value="Heme oxygenase-like"/>
    <property type="match status" value="1"/>
</dbReference>
<evidence type="ECO:0000256" key="11">
    <source>
        <dbReference type="ARBA" id="ARBA00023004"/>
    </source>
</evidence>